<dbReference type="PROSITE" id="PS50110">
    <property type="entry name" value="RESPONSE_REGULATORY"/>
    <property type="match status" value="1"/>
</dbReference>
<dbReference type="PROSITE" id="PS50112">
    <property type="entry name" value="PAS"/>
    <property type="match status" value="2"/>
</dbReference>
<dbReference type="InterPro" id="IPR036641">
    <property type="entry name" value="HPT_dom_sf"/>
</dbReference>
<dbReference type="PRINTS" id="PR00344">
    <property type="entry name" value="BCTRLSENSOR"/>
</dbReference>
<dbReference type="SUPFAM" id="SSF55785">
    <property type="entry name" value="PYP-like sensor domain (PAS domain)"/>
    <property type="match status" value="2"/>
</dbReference>
<comment type="catalytic activity">
    <reaction evidence="1">
        <text>ATP + protein L-histidine = ADP + protein N-phospho-L-histidine.</text>
        <dbReference type="EC" id="2.7.13.3"/>
    </reaction>
</comment>
<evidence type="ECO:0000256" key="10">
    <source>
        <dbReference type="ARBA" id="ARBA00068150"/>
    </source>
</evidence>
<feature type="domain" description="HPt" evidence="18">
    <location>
        <begin position="1067"/>
        <end position="1165"/>
    </location>
</feature>
<dbReference type="CDD" id="cd16922">
    <property type="entry name" value="HATPase_EvgS-ArcB-TorS-like"/>
    <property type="match status" value="1"/>
</dbReference>
<evidence type="ECO:0000256" key="6">
    <source>
        <dbReference type="ARBA" id="ARBA00022777"/>
    </source>
</evidence>
<dbReference type="AlphaFoldDB" id="A0A1S7LHW3"/>
<evidence type="ECO:0000256" key="2">
    <source>
        <dbReference type="ARBA" id="ARBA00012438"/>
    </source>
</evidence>
<evidence type="ECO:0000256" key="8">
    <source>
        <dbReference type="ARBA" id="ARBA00023012"/>
    </source>
</evidence>
<feature type="modified residue" description="4-aspartylphosphate" evidence="12">
    <location>
        <position position="953"/>
    </location>
</feature>
<dbReference type="Pfam" id="PF01627">
    <property type="entry name" value="Hpt"/>
    <property type="match status" value="1"/>
</dbReference>
<dbReference type="SMART" id="SM00387">
    <property type="entry name" value="HATPase_c"/>
    <property type="match status" value="1"/>
</dbReference>
<keyword evidence="6 19" id="KW-0418">Kinase</keyword>
<dbReference type="InterPro" id="IPR001789">
    <property type="entry name" value="Sig_transdc_resp-reg_receiver"/>
</dbReference>
<dbReference type="Pfam" id="PF08448">
    <property type="entry name" value="PAS_4"/>
    <property type="match status" value="1"/>
</dbReference>
<dbReference type="Pfam" id="PF00989">
    <property type="entry name" value="PAS"/>
    <property type="match status" value="1"/>
</dbReference>
<dbReference type="SUPFAM" id="SSF52172">
    <property type="entry name" value="CheY-like"/>
    <property type="match status" value="1"/>
</dbReference>
<dbReference type="PANTHER" id="PTHR45339:SF5">
    <property type="entry name" value="HISTIDINE KINASE"/>
    <property type="match status" value="1"/>
</dbReference>
<evidence type="ECO:0000256" key="1">
    <source>
        <dbReference type="ARBA" id="ARBA00000085"/>
    </source>
</evidence>
<dbReference type="InterPro" id="IPR035965">
    <property type="entry name" value="PAS-like_dom_sf"/>
</dbReference>
<dbReference type="InterPro" id="IPR004358">
    <property type="entry name" value="Sig_transdc_His_kin-like_C"/>
</dbReference>
<dbReference type="InterPro" id="IPR008207">
    <property type="entry name" value="Sig_transdc_His_kin_Hpt_dom"/>
</dbReference>
<name>A0A1S7LHW3_MAGMO</name>
<feature type="domain" description="Histidine kinase" evidence="14">
    <location>
        <begin position="514"/>
        <end position="733"/>
    </location>
</feature>
<dbReference type="CDD" id="cd17546">
    <property type="entry name" value="REC_hyHK_CKI1_RcsC-like"/>
    <property type="match status" value="1"/>
</dbReference>
<feature type="domain" description="Response regulatory" evidence="15">
    <location>
        <begin position="904"/>
        <end position="1019"/>
    </location>
</feature>
<evidence type="ECO:0000256" key="4">
    <source>
        <dbReference type="ARBA" id="ARBA00022679"/>
    </source>
</evidence>
<evidence type="ECO:0000259" key="14">
    <source>
        <dbReference type="PROSITE" id="PS50109"/>
    </source>
</evidence>
<proteinExistence type="predicted"/>
<dbReference type="InterPro" id="IPR001610">
    <property type="entry name" value="PAC"/>
</dbReference>
<sequence length="1249" mass="139310">MLTPRPTKFRLTRYFLLISALLFITISAPAIYLFRQDEINTYIQQVEQNSISLTRLIANTIWPRYADYLEHPPSLEPEKLKRWPGKDALLADLNNLVKGLPILKVKIYTPQGATIFSTQYSQIGEDKSDNPRFLKAAQNGTITSQYRLRDRFESINGPKLNRFVSETYIPLYSDDGRRIRGIFEVYTDFTTYAQGIQQKVIQLTAVLAAILGGVWVLLVYMVRHAETLLTQSNQQLLRLHQKNELLLEAAGEGVVGIDTEGKATFINPRGAQILGYDPAAFLGQRVHQLTHHTKLDGSPFPADECPVGKAIEGQEQRIEHDLFWHADGSAIHVEYSAHPIREEGELKGAVVMFRDISQRILTERSLQENETKFKLVAQSAHDTILIADAKGELVFCNPAATRLFGYTEEEMMGQNLTVLIPPELHDGHHAGFNRAMQSGTLVHAGKVLELPALCKDGKQLTVEVTLSMWHTETESYITSVVRDATSRKMAEKAMEEARVLAEEANAAKSHFLANMSHEIRTPMNAIIGMSHLALQSVKEPRQHDYLSKIHDASRSLLRIINDILDFSKIEAGKMELEERPFDLDELIRGLMTMVGLRAHEKGLELVLLKSPEIPRRFVGDALRLHQILLNLLGNAIKFTDHGEVTLEVIYQQEPTSTLLLRIKDSGIGMDEEEMARLFKAFSQADASTTRRFGGTGLGLAITQRLAETMGGGITVESTPGQGSIFTVQLSLPVTEDDPLTAQQTSHMLADLKRAWVCLPHPILSEGCQTTLRHFGIHTTPCELFEVSQLVVHGESDGDEKTLLMLDEALLLGEEEKLFQQLEPQLKSGKLLLLILYTYPHQGEVQKLMEQWPHTHTLAKPPTPSDIHDAIMELIHGRETKPVQNHVTRGGLEAIRNRHSLHGQRVLLAEDNPLNQQVAQELLEMVGLKVEIANNGQEAVEMAQDGKFDAILMDIQMPVMNGFDATSALRRHLGNATPIIAMTAHAMEGDYQRSIDAGMDDHINKPIEPQNLYSTLARWLGAPEEMCPLPPMEERAEESGSSLDSLLQLLKSVPGCDTERAKQACAGSHELLTKVAKGFLDSHATTASTLTTEFCQQSREEATQLLHTLKGQAGTLGVTPLEQAVKVLEQHVHLSSETPDQLQEVTGQLKKIITALESAMEALDAQASLTTPTPDSKEPLDDEALEALLTSFAEHLEARRPRQSQELMQRLNSIALPEQAQRTLQTLTIKVKKYRFKEAQSLLTELKSHL</sequence>
<dbReference type="PROSITE" id="PS50113">
    <property type="entry name" value="PAC"/>
    <property type="match status" value="1"/>
</dbReference>
<evidence type="ECO:0000256" key="12">
    <source>
        <dbReference type="PROSITE-ProRule" id="PRU00169"/>
    </source>
</evidence>
<feature type="modified residue" description="Phosphohistidine" evidence="11">
    <location>
        <position position="1106"/>
    </location>
</feature>
<dbReference type="FunFam" id="1.10.287.130:FF:000002">
    <property type="entry name" value="Two-component osmosensing histidine kinase"/>
    <property type="match status" value="1"/>
</dbReference>
<reference evidence="19" key="1">
    <citation type="submission" date="2015-04" db="EMBL/GenBank/DDBJ databases">
        <authorList>
            <person name="Syromyatnikov M.Y."/>
            <person name="Popov V.N."/>
        </authorList>
    </citation>
    <scope>NUCLEOTIDE SEQUENCE</scope>
    <source>
        <strain evidence="19">MO-1</strain>
    </source>
</reference>
<feature type="domain" description="PAS" evidence="16">
    <location>
        <begin position="239"/>
        <end position="291"/>
    </location>
</feature>
<dbReference type="SMART" id="SM00448">
    <property type="entry name" value="REC"/>
    <property type="match status" value="1"/>
</dbReference>
<protein>
    <recommendedName>
        <fullName evidence="10">Sensory/regulatory protein RpfC</fullName>
        <ecNumber evidence="2">2.7.13.3</ecNumber>
    </recommendedName>
</protein>
<dbReference type="Gene3D" id="1.10.287.130">
    <property type="match status" value="1"/>
</dbReference>
<keyword evidence="7" id="KW-0067">ATP-binding</keyword>
<dbReference type="InterPro" id="IPR000700">
    <property type="entry name" value="PAS-assoc_C"/>
</dbReference>
<dbReference type="GO" id="GO:0005886">
    <property type="term" value="C:plasma membrane"/>
    <property type="evidence" value="ECO:0007669"/>
    <property type="project" value="UniProtKB-SubCell"/>
</dbReference>
<dbReference type="PROSITE" id="PS50109">
    <property type="entry name" value="HIS_KIN"/>
    <property type="match status" value="1"/>
</dbReference>
<keyword evidence="4 19" id="KW-0808">Transferase</keyword>
<evidence type="ECO:0000256" key="3">
    <source>
        <dbReference type="ARBA" id="ARBA00022553"/>
    </source>
</evidence>
<evidence type="ECO:0000256" key="7">
    <source>
        <dbReference type="ARBA" id="ARBA00022840"/>
    </source>
</evidence>
<dbReference type="Gene3D" id="3.30.565.10">
    <property type="entry name" value="Histidine kinase-like ATPase, C-terminal domain"/>
    <property type="match status" value="1"/>
</dbReference>
<evidence type="ECO:0000313" key="19">
    <source>
        <dbReference type="EMBL" id="CRH05714.1"/>
    </source>
</evidence>
<keyword evidence="13" id="KW-0812">Transmembrane</keyword>
<evidence type="ECO:0000259" key="18">
    <source>
        <dbReference type="PROSITE" id="PS50894"/>
    </source>
</evidence>
<dbReference type="SUPFAM" id="SSF47226">
    <property type="entry name" value="Histidine-containing phosphotransfer domain, HPT domain"/>
    <property type="match status" value="1"/>
</dbReference>
<evidence type="ECO:0000256" key="13">
    <source>
        <dbReference type="SAM" id="Phobius"/>
    </source>
</evidence>
<dbReference type="Gene3D" id="3.30.450.20">
    <property type="entry name" value="PAS domain"/>
    <property type="match status" value="2"/>
</dbReference>
<feature type="domain" description="PAS" evidence="16">
    <location>
        <begin position="369"/>
        <end position="439"/>
    </location>
</feature>
<dbReference type="InterPro" id="IPR000014">
    <property type="entry name" value="PAS"/>
</dbReference>
<dbReference type="Pfam" id="PF00072">
    <property type="entry name" value="Response_reg"/>
    <property type="match status" value="1"/>
</dbReference>
<evidence type="ECO:0000256" key="9">
    <source>
        <dbReference type="ARBA" id="ARBA00064003"/>
    </source>
</evidence>
<dbReference type="EC" id="2.7.13.3" evidence="2"/>
<accession>A0A1S7LHW3</accession>
<keyword evidence="3 12" id="KW-0597">Phosphoprotein</keyword>
<dbReference type="Pfam" id="PF00512">
    <property type="entry name" value="HisKA"/>
    <property type="match status" value="1"/>
</dbReference>
<evidence type="ECO:0000256" key="11">
    <source>
        <dbReference type="PROSITE-ProRule" id="PRU00110"/>
    </source>
</evidence>
<dbReference type="SUPFAM" id="SSF47384">
    <property type="entry name" value="Homodimeric domain of signal transducing histidine kinase"/>
    <property type="match status" value="1"/>
</dbReference>
<dbReference type="SMART" id="SM00091">
    <property type="entry name" value="PAS"/>
    <property type="match status" value="2"/>
</dbReference>
<evidence type="ECO:0000259" key="16">
    <source>
        <dbReference type="PROSITE" id="PS50112"/>
    </source>
</evidence>
<evidence type="ECO:0000259" key="17">
    <source>
        <dbReference type="PROSITE" id="PS50113"/>
    </source>
</evidence>
<comment type="subunit">
    <text evidence="9">At low DSF concentrations, interacts with RpfF.</text>
</comment>
<dbReference type="CDD" id="cd00082">
    <property type="entry name" value="HisKA"/>
    <property type="match status" value="1"/>
</dbReference>
<dbReference type="FunFam" id="3.30.565.10:FF:000010">
    <property type="entry name" value="Sensor histidine kinase RcsC"/>
    <property type="match status" value="1"/>
</dbReference>
<dbReference type="InterPro" id="IPR036890">
    <property type="entry name" value="HATPase_C_sf"/>
</dbReference>
<keyword evidence="5" id="KW-0547">Nucleotide-binding</keyword>
<dbReference type="InterPro" id="IPR003661">
    <property type="entry name" value="HisK_dim/P_dom"/>
</dbReference>
<feature type="transmembrane region" description="Helical" evidence="13">
    <location>
        <begin position="200"/>
        <end position="222"/>
    </location>
</feature>
<dbReference type="GO" id="GO:0000155">
    <property type="term" value="F:phosphorelay sensor kinase activity"/>
    <property type="evidence" value="ECO:0007669"/>
    <property type="project" value="InterPro"/>
</dbReference>
<dbReference type="Gene3D" id="1.20.120.160">
    <property type="entry name" value="HPT domain"/>
    <property type="match status" value="1"/>
</dbReference>
<dbReference type="InterPro" id="IPR036097">
    <property type="entry name" value="HisK_dim/P_sf"/>
</dbReference>
<dbReference type="NCBIfam" id="TIGR00229">
    <property type="entry name" value="sensory_box"/>
    <property type="match status" value="2"/>
</dbReference>
<keyword evidence="13" id="KW-0472">Membrane</keyword>
<evidence type="ECO:0000256" key="5">
    <source>
        <dbReference type="ARBA" id="ARBA00022741"/>
    </source>
</evidence>
<dbReference type="SUPFAM" id="SSF55874">
    <property type="entry name" value="ATPase domain of HSP90 chaperone/DNA topoisomerase II/histidine kinase"/>
    <property type="match status" value="1"/>
</dbReference>
<dbReference type="InterPro" id="IPR005467">
    <property type="entry name" value="His_kinase_dom"/>
</dbReference>
<dbReference type="SMART" id="SM00086">
    <property type="entry name" value="PAC"/>
    <property type="match status" value="2"/>
</dbReference>
<dbReference type="GO" id="GO:0006355">
    <property type="term" value="P:regulation of DNA-templated transcription"/>
    <property type="evidence" value="ECO:0007669"/>
    <property type="project" value="InterPro"/>
</dbReference>
<organism evidence="19">
    <name type="scientific">Magnetococcus massalia (strain MO-1)</name>
    <dbReference type="NCBI Taxonomy" id="451514"/>
    <lineage>
        <taxon>Bacteria</taxon>
        <taxon>Pseudomonadati</taxon>
        <taxon>Pseudomonadota</taxon>
        <taxon>Magnetococcia</taxon>
        <taxon>Magnetococcales</taxon>
        <taxon>Magnetococcaceae</taxon>
        <taxon>Magnetococcus</taxon>
    </lineage>
</organism>
<dbReference type="EMBL" id="LO017727">
    <property type="protein sequence ID" value="CRH05714.1"/>
    <property type="molecule type" value="Genomic_DNA"/>
</dbReference>
<evidence type="ECO:0000259" key="15">
    <source>
        <dbReference type="PROSITE" id="PS50110"/>
    </source>
</evidence>
<feature type="transmembrane region" description="Helical" evidence="13">
    <location>
        <begin position="14"/>
        <end position="34"/>
    </location>
</feature>
<dbReference type="InterPro" id="IPR011006">
    <property type="entry name" value="CheY-like_superfamily"/>
</dbReference>
<gene>
    <name evidence="19" type="ORF">MAGMO_1526</name>
</gene>
<keyword evidence="13" id="KW-1133">Transmembrane helix</keyword>
<dbReference type="Pfam" id="PF02518">
    <property type="entry name" value="HATPase_c"/>
    <property type="match status" value="1"/>
</dbReference>
<dbReference type="InterPro" id="IPR013656">
    <property type="entry name" value="PAS_4"/>
</dbReference>
<dbReference type="InterPro" id="IPR013767">
    <property type="entry name" value="PAS_fold"/>
</dbReference>
<dbReference type="GO" id="GO:0005524">
    <property type="term" value="F:ATP binding"/>
    <property type="evidence" value="ECO:0007669"/>
    <property type="project" value="UniProtKB-KW"/>
</dbReference>
<dbReference type="PROSITE" id="PS50894">
    <property type="entry name" value="HPT"/>
    <property type="match status" value="1"/>
</dbReference>
<dbReference type="Gene3D" id="3.40.50.2300">
    <property type="match status" value="1"/>
</dbReference>
<dbReference type="SMART" id="SM00388">
    <property type="entry name" value="HisKA"/>
    <property type="match status" value="1"/>
</dbReference>
<dbReference type="InterPro" id="IPR003594">
    <property type="entry name" value="HATPase_dom"/>
</dbReference>
<feature type="domain" description="PAC" evidence="17">
    <location>
        <begin position="316"/>
        <end position="368"/>
    </location>
</feature>
<dbReference type="CDD" id="cd00130">
    <property type="entry name" value="PAS"/>
    <property type="match status" value="2"/>
</dbReference>
<dbReference type="PANTHER" id="PTHR45339">
    <property type="entry name" value="HYBRID SIGNAL TRANSDUCTION HISTIDINE KINASE J"/>
    <property type="match status" value="1"/>
</dbReference>
<keyword evidence="8" id="KW-0902">Two-component regulatory system</keyword>